<keyword evidence="1" id="KW-0677">Repeat</keyword>
<dbReference type="EMBL" id="GL890825">
    <property type="protein sequence ID" value="EGJ35019.1"/>
    <property type="molecule type" value="Genomic_DNA"/>
</dbReference>
<dbReference type="InterPro" id="IPR011990">
    <property type="entry name" value="TPR-like_helical_dom_sf"/>
</dbReference>
<dbReference type="AlphaFoldDB" id="F4XK60"/>
<name>F4XK60_9CYAN</name>
<dbReference type="eggNOG" id="COG0457">
    <property type="taxonomic scope" value="Bacteria"/>
</dbReference>
<dbReference type="SUPFAM" id="SSF48452">
    <property type="entry name" value="TPR-like"/>
    <property type="match status" value="1"/>
</dbReference>
<keyword evidence="7" id="KW-1185">Reference proteome</keyword>
<feature type="repeat" description="TPR" evidence="3">
    <location>
        <begin position="209"/>
        <end position="242"/>
    </location>
</feature>
<feature type="region of interest" description="Disordered" evidence="4">
    <location>
        <begin position="278"/>
        <end position="303"/>
    </location>
</feature>
<dbReference type="PANTHER" id="PTHR44943:SF5">
    <property type="entry name" value="BLL7697 PROTEIN"/>
    <property type="match status" value="1"/>
</dbReference>
<evidence type="ECO:0000313" key="6">
    <source>
        <dbReference type="EMBL" id="EGJ35019.1"/>
    </source>
</evidence>
<dbReference type="Pfam" id="PF13429">
    <property type="entry name" value="TPR_15"/>
    <property type="match status" value="1"/>
</dbReference>
<dbReference type="OrthoDB" id="581415at2"/>
<dbReference type="PROSITE" id="PS50005">
    <property type="entry name" value="TPR"/>
    <property type="match status" value="1"/>
</dbReference>
<evidence type="ECO:0000256" key="5">
    <source>
        <dbReference type="SAM" id="Phobius"/>
    </source>
</evidence>
<dbReference type="RefSeq" id="WP_008179297.1">
    <property type="nucleotide sequence ID" value="NZ_MKZR01000001.1"/>
</dbReference>
<evidence type="ECO:0000313" key="7">
    <source>
        <dbReference type="Proteomes" id="UP000003959"/>
    </source>
</evidence>
<gene>
    <name evidence="6" type="ORF">LYNGBM3L_10980</name>
</gene>
<dbReference type="HOGENOM" id="CLU_069342_0_0_3"/>
<dbReference type="InterPro" id="IPR019734">
    <property type="entry name" value="TPR_rpt"/>
</dbReference>
<evidence type="ECO:0000256" key="2">
    <source>
        <dbReference type="ARBA" id="ARBA00022803"/>
    </source>
</evidence>
<dbReference type="PANTHER" id="PTHR44943">
    <property type="entry name" value="CELLULOSE SYNTHASE OPERON PROTEIN C"/>
    <property type="match status" value="1"/>
</dbReference>
<evidence type="ECO:0000256" key="4">
    <source>
        <dbReference type="SAM" id="MobiDB-lite"/>
    </source>
</evidence>
<dbReference type="SMART" id="SM00028">
    <property type="entry name" value="TPR"/>
    <property type="match status" value="3"/>
</dbReference>
<accession>F4XK60</accession>
<proteinExistence type="predicted"/>
<dbReference type="InterPro" id="IPR051685">
    <property type="entry name" value="Ycf3/AcsC/BcsC/TPR_MFPF"/>
</dbReference>
<keyword evidence="5" id="KW-0472">Membrane</keyword>
<evidence type="ECO:0000256" key="3">
    <source>
        <dbReference type="PROSITE-ProRule" id="PRU00339"/>
    </source>
</evidence>
<feature type="transmembrane region" description="Helical" evidence="5">
    <location>
        <begin position="28"/>
        <end position="50"/>
    </location>
</feature>
<organism evidence="6 7">
    <name type="scientific">Moorena producens 3L</name>
    <dbReference type="NCBI Taxonomy" id="489825"/>
    <lineage>
        <taxon>Bacteria</taxon>
        <taxon>Bacillati</taxon>
        <taxon>Cyanobacteriota</taxon>
        <taxon>Cyanophyceae</taxon>
        <taxon>Coleofasciculales</taxon>
        <taxon>Coleofasciculaceae</taxon>
        <taxon>Moorena</taxon>
    </lineage>
</organism>
<dbReference type="Gene3D" id="1.25.40.10">
    <property type="entry name" value="Tetratricopeptide repeat domain"/>
    <property type="match status" value="2"/>
</dbReference>
<evidence type="ECO:0000256" key="1">
    <source>
        <dbReference type="ARBA" id="ARBA00022737"/>
    </source>
</evidence>
<reference evidence="7" key="1">
    <citation type="journal article" date="2011" name="Proc. Natl. Acad. Sci. U.S.A.">
        <title>Genomic insights into the physiology and ecology of the marine filamentous cyanobacterium Lyngbya majuscula.</title>
        <authorList>
            <person name="Jones A.C."/>
            <person name="Monroe E.A."/>
            <person name="Podell S."/>
            <person name="Hess W.R."/>
            <person name="Klages S."/>
            <person name="Esquenazi E."/>
            <person name="Niessen S."/>
            <person name="Hoover H."/>
            <person name="Rothmann M."/>
            <person name="Lasken R.S."/>
            <person name="Yates J.R.III."/>
            <person name="Reinhardt R."/>
            <person name="Kube M."/>
            <person name="Burkart M.D."/>
            <person name="Allen E.E."/>
            <person name="Dorrestein P.C."/>
            <person name="Gerwick W.H."/>
            <person name="Gerwick L."/>
        </authorList>
    </citation>
    <scope>NUCLEOTIDE SEQUENCE [LARGE SCALE GENOMIC DNA]</scope>
    <source>
        <strain evidence="7">3L</strain>
    </source>
</reference>
<dbReference type="Proteomes" id="UP000003959">
    <property type="component" value="Unassembled WGS sequence"/>
</dbReference>
<protein>
    <submittedName>
        <fullName evidence="6">Uncharacterized protein</fullName>
    </submittedName>
</protein>
<sequence>MGGYFKTPKSFHNGNRVQEGFVSQKRSLWIKIVLVLAVLAFIGISMIPLLGNIFKDNPASVGATPTATPNMSAQQQAELEAQAKGYELVLQREPENLTALRGLLEIRLQLRDIKGTIEPLEKLAKLNTDQTDYGVLLAQVKQQIGDREGAAQAYRDILNAKPGDMNALQGLVSLLTQENRPEAAIGLLQDTLKSSQQVNEIKPGSIDVISVQLLLGQVYANQKRYDEATAIYDQAIKGNQDDWRPVLAKAMIFQEQGNTEKAKPLFDQATSLAPAKYKDQVKQLAAETPKTPETPEIPETPED</sequence>
<keyword evidence="2 3" id="KW-0802">TPR repeat</keyword>
<keyword evidence="5" id="KW-0812">Transmembrane</keyword>
<keyword evidence="5" id="KW-1133">Transmembrane helix</keyword>